<organism evidence="1">
    <name type="scientific">marine sediment metagenome</name>
    <dbReference type="NCBI Taxonomy" id="412755"/>
    <lineage>
        <taxon>unclassified sequences</taxon>
        <taxon>metagenomes</taxon>
        <taxon>ecological metagenomes</taxon>
    </lineage>
</organism>
<sequence length="31" mass="3575">MLVKPEPYDFERTLIAMLKVHGFLGRRGGSR</sequence>
<protein>
    <submittedName>
        <fullName evidence="1">Uncharacterized protein</fullName>
    </submittedName>
</protein>
<dbReference type="EMBL" id="LAZR01000618">
    <property type="protein sequence ID" value="KKN62614.1"/>
    <property type="molecule type" value="Genomic_DNA"/>
</dbReference>
<gene>
    <name evidence="1" type="ORF">LCGC14_0510250</name>
</gene>
<reference evidence="1" key="1">
    <citation type="journal article" date="2015" name="Nature">
        <title>Complex archaea that bridge the gap between prokaryotes and eukaryotes.</title>
        <authorList>
            <person name="Spang A."/>
            <person name="Saw J.H."/>
            <person name="Jorgensen S.L."/>
            <person name="Zaremba-Niedzwiedzka K."/>
            <person name="Martijn J."/>
            <person name="Lind A.E."/>
            <person name="van Eijk R."/>
            <person name="Schleper C."/>
            <person name="Guy L."/>
            <person name="Ettema T.J."/>
        </authorList>
    </citation>
    <scope>NUCLEOTIDE SEQUENCE</scope>
</reference>
<evidence type="ECO:0000313" key="1">
    <source>
        <dbReference type="EMBL" id="KKN62614.1"/>
    </source>
</evidence>
<dbReference type="AlphaFoldDB" id="A0A0F9S686"/>
<name>A0A0F9S686_9ZZZZ</name>
<accession>A0A0F9S686</accession>
<proteinExistence type="predicted"/>
<comment type="caution">
    <text evidence="1">The sequence shown here is derived from an EMBL/GenBank/DDBJ whole genome shotgun (WGS) entry which is preliminary data.</text>
</comment>